<dbReference type="PANTHER" id="PTHR31257">
    <property type="entry name" value="RICIN B-LIKE LECTIN EULS3"/>
    <property type="match status" value="1"/>
</dbReference>
<evidence type="ECO:0008006" key="4">
    <source>
        <dbReference type="Google" id="ProtNLM"/>
    </source>
</evidence>
<feature type="compositionally biased region" description="Basic and acidic residues" evidence="1">
    <location>
        <begin position="82"/>
        <end position="117"/>
    </location>
</feature>
<organism evidence="2 3">
    <name type="scientific">Dendrobium catenatum</name>
    <dbReference type="NCBI Taxonomy" id="906689"/>
    <lineage>
        <taxon>Eukaryota</taxon>
        <taxon>Viridiplantae</taxon>
        <taxon>Streptophyta</taxon>
        <taxon>Embryophyta</taxon>
        <taxon>Tracheophyta</taxon>
        <taxon>Spermatophyta</taxon>
        <taxon>Magnoliopsida</taxon>
        <taxon>Liliopsida</taxon>
        <taxon>Asparagales</taxon>
        <taxon>Orchidaceae</taxon>
        <taxon>Epidendroideae</taxon>
        <taxon>Malaxideae</taxon>
        <taxon>Dendrobiinae</taxon>
        <taxon>Dendrobium</taxon>
    </lineage>
</organism>
<feature type="region of interest" description="Disordered" evidence="1">
    <location>
        <begin position="1"/>
        <end position="117"/>
    </location>
</feature>
<dbReference type="OrthoDB" id="7769065at2759"/>
<keyword evidence="3" id="KW-1185">Reference proteome</keyword>
<name>A0A2I0VL05_9ASPA</name>
<dbReference type="PANTHER" id="PTHR31257:SF2">
    <property type="entry name" value="RICIN B-LIKE LECTIN EULS3"/>
    <property type="match status" value="1"/>
</dbReference>
<dbReference type="InterPro" id="IPR040249">
    <property type="entry name" value="Ricin_B-like_lectin_EULS3-like"/>
</dbReference>
<proteinExistence type="predicted"/>
<dbReference type="Gene3D" id="2.80.10.50">
    <property type="match status" value="1"/>
</dbReference>
<protein>
    <recommendedName>
        <fullName evidence="4">Ricin B-like lectin R40G3</fullName>
    </recommendedName>
</protein>
<feature type="compositionally biased region" description="Pro residues" evidence="1">
    <location>
        <begin position="56"/>
        <end position="78"/>
    </location>
</feature>
<gene>
    <name evidence="2" type="ORF">MA16_Dca008004</name>
</gene>
<reference evidence="2 3" key="2">
    <citation type="journal article" date="2017" name="Nature">
        <title>The Apostasia genome and the evolution of orchids.</title>
        <authorList>
            <person name="Zhang G.Q."/>
            <person name="Liu K.W."/>
            <person name="Li Z."/>
            <person name="Lohaus R."/>
            <person name="Hsiao Y.Y."/>
            <person name="Niu S.C."/>
            <person name="Wang J.Y."/>
            <person name="Lin Y.C."/>
            <person name="Xu Q."/>
            <person name="Chen L.J."/>
            <person name="Yoshida K."/>
            <person name="Fujiwara S."/>
            <person name="Wang Z.W."/>
            <person name="Zhang Y.Q."/>
            <person name="Mitsuda N."/>
            <person name="Wang M."/>
            <person name="Liu G.H."/>
            <person name="Pecoraro L."/>
            <person name="Huang H.X."/>
            <person name="Xiao X.J."/>
            <person name="Lin M."/>
            <person name="Wu X.Y."/>
            <person name="Wu W.L."/>
            <person name="Chen Y.Y."/>
            <person name="Chang S.B."/>
            <person name="Sakamoto S."/>
            <person name="Ohme-Takagi M."/>
            <person name="Yagi M."/>
            <person name="Zeng S.J."/>
            <person name="Shen C.Y."/>
            <person name="Yeh C.M."/>
            <person name="Luo Y.B."/>
            <person name="Tsai W.C."/>
            <person name="Van de Peer Y."/>
            <person name="Liu Z.J."/>
        </authorList>
    </citation>
    <scope>NUCLEOTIDE SEQUENCE [LARGE SCALE GENOMIC DNA]</scope>
    <source>
        <tissue evidence="2">The whole plant</tissue>
    </source>
</reference>
<feature type="compositionally biased region" description="Basic residues" evidence="1">
    <location>
        <begin position="1"/>
        <end position="12"/>
    </location>
</feature>
<accession>A0A2I0VL05</accession>
<evidence type="ECO:0000313" key="3">
    <source>
        <dbReference type="Proteomes" id="UP000233837"/>
    </source>
</evidence>
<dbReference type="CDD" id="cd23431">
    <property type="entry name" value="beta-trefoil_Ricin_AtEULS3-like"/>
    <property type="match status" value="1"/>
</dbReference>
<sequence length="275" mass="31447">MEFPFGHHHQHHHRDDDDDERNRLRPQFPPAVNLPEVFQPPPGIHHVSHQPGSGFAPPPPFFEPPPPPLFGVQPAPPHRPSHHADDPSQDGRYETPYGREEGHHRPGYSDDVRHQGDGEYFKGQQTVRVFTKAEENYSLSIRDGKVILTRHDPRDEYQHWFKDMKYSTKVKDEEGFPAFALVNKATGQAIKHSVGATHPVQLVPYKPNFLDESVLWAESSDLGDGFRCIRMVNNISLNFDAFNGDEDHGGVHEGTVIVLWEWLKGKNQRWKIAPH</sequence>
<dbReference type="Proteomes" id="UP000233837">
    <property type="component" value="Unassembled WGS sequence"/>
</dbReference>
<dbReference type="InterPro" id="IPR035992">
    <property type="entry name" value="Ricin_B-like_lectins"/>
</dbReference>
<dbReference type="AlphaFoldDB" id="A0A2I0VL05"/>
<dbReference type="SUPFAM" id="SSF50370">
    <property type="entry name" value="Ricin B-like lectins"/>
    <property type="match status" value="1"/>
</dbReference>
<evidence type="ECO:0000313" key="2">
    <source>
        <dbReference type="EMBL" id="PKU64098.1"/>
    </source>
</evidence>
<reference evidence="2 3" key="1">
    <citation type="journal article" date="2016" name="Sci. Rep.">
        <title>The Dendrobium catenatum Lindl. genome sequence provides insights into polysaccharide synthase, floral development and adaptive evolution.</title>
        <authorList>
            <person name="Zhang G.Q."/>
            <person name="Xu Q."/>
            <person name="Bian C."/>
            <person name="Tsai W.C."/>
            <person name="Yeh C.M."/>
            <person name="Liu K.W."/>
            <person name="Yoshida K."/>
            <person name="Zhang L.S."/>
            <person name="Chang S.B."/>
            <person name="Chen F."/>
            <person name="Shi Y."/>
            <person name="Su Y.Y."/>
            <person name="Zhang Y.Q."/>
            <person name="Chen L.J."/>
            <person name="Yin Y."/>
            <person name="Lin M."/>
            <person name="Huang H."/>
            <person name="Deng H."/>
            <person name="Wang Z.W."/>
            <person name="Zhu S.L."/>
            <person name="Zhao X."/>
            <person name="Deng C."/>
            <person name="Niu S.C."/>
            <person name="Huang J."/>
            <person name="Wang M."/>
            <person name="Liu G.H."/>
            <person name="Yang H.J."/>
            <person name="Xiao X.J."/>
            <person name="Hsiao Y.Y."/>
            <person name="Wu W.L."/>
            <person name="Chen Y.Y."/>
            <person name="Mitsuda N."/>
            <person name="Ohme-Takagi M."/>
            <person name="Luo Y.B."/>
            <person name="Van de Peer Y."/>
            <person name="Liu Z.J."/>
        </authorList>
    </citation>
    <scope>NUCLEOTIDE SEQUENCE [LARGE SCALE GENOMIC DNA]</scope>
    <source>
        <tissue evidence="2">The whole plant</tissue>
    </source>
</reference>
<dbReference type="EMBL" id="KZ503438">
    <property type="protein sequence ID" value="PKU64098.1"/>
    <property type="molecule type" value="Genomic_DNA"/>
</dbReference>
<evidence type="ECO:0000256" key="1">
    <source>
        <dbReference type="SAM" id="MobiDB-lite"/>
    </source>
</evidence>